<proteinExistence type="predicted"/>
<dbReference type="EMBL" id="MDKE01000022">
    <property type="protein sequence ID" value="OIN09085.1"/>
    <property type="molecule type" value="Genomic_DNA"/>
</dbReference>
<dbReference type="InterPro" id="IPR009678">
    <property type="entry name" value="Phage_tail_completion_R"/>
</dbReference>
<evidence type="ECO:0000313" key="2">
    <source>
        <dbReference type="Proteomes" id="UP000243073"/>
    </source>
</evidence>
<dbReference type="AlphaFoldDB" id="A0A1J4QDF7"/>
<dbReference type="STRING" id="1414654.BFR47_02070"/>
<keyword evidence="2" id="KW-1185">Reference proteome</keyword>
<dbReference type="RefSeq" id="WP_071472753.1">
    <property type="nucleotide sequence ID" value="NZ_MDKE01000022.1"/>
</dbReference>
<dbReference type="Proteomes" id="UP000243073">
    <property type="component" value="Unassembled WGS sequence"/>
</dbReference>
<sequence length="165" mass="18542">MSQSYYLQALSGAIKTLLPAKCHKDFDAWMQNGTLRLTPRHGGNGLQLARLDYQAVFLIEELPFKELDPALVLATVAAWLQDHDTEREQFELPEPEYDVEPIDDRTADLTISVHFSEPLYLQPDAAGPIAYGGQRYRVAPYEVWVAETGQLWVNQDGPFPLGGQP</sequence>
<gene>
    <name evidence="1" type="ORF">BFR47_02070</name>
</gene>
<organism evidence="1 2">
    <name type="scientific">Oceanisphaera psychrotolerans</name>
    <dbReference type="NCBI Taxonomy" id="1414654"/>
    <lineage>
        <taxon>Bacteria</taxon>
        <taxon>Pseudomonadati</taxon>
        <taxon>Pseudomonadota</taxon>
        <taxon>Gammaproteobacteria</taxon>
        <taxon>Aeromonadales</taxon>
        <taxon>Aeromonadaceae</taxon>
        <taxon>Oceanisphaera</taxon>
    </lineage>
</organism>
<protein>
    <recommendedName>
        <fullName evidence="3">Phage tail protein</fullName>
    </recommendedName>
</protein>
<accession>A0A1J4QDF7</accession>
<evidence type="ECO:0008006" key="3">
    <source>
        <dbReference type="Google" id="ProtNLM"/>
    </source>
</evidence>
<dbReference type="Pfam" id="PF06891">
    <property type="entry name" value="P2_Phage_GpR"/>
    <property type="match status" value="1"/>
</dbReference>
<name>A0A1J4QDF7_9GAMM</name>
<reference evidence="1 2" key="1">
    <citation type="submission" date="2016-07" db="EMBL/GenBank/DDBJ databases">
        <title>Draft Genome Sequence of Oceanisphaera psychrotolerans, isolated from coastal sediment samples.</title>
        <authorList>
            <person name="Zhuo S."/>
            <person name="Ruan Z."/>
        </authorList>
    </citation>
    <scope>NUCLEOTIDE SEQUENCE [LARGE SCALE GENOMIC DNA]</scope>
    <source>
        <strain evidence="1 2">LAM-WHM-ZC</strain>
    </source>
</reference>
<evidence type="ECO:0000313" key="1">
    <source>
        <dbReference type="EMBL" id="OIN09085.1"/>
    </source>
</evidence>
<comment type="caution">
    <text evidence="1">The sequence shown here is derived from an EMBL/GenBank/DDBJ whole genome shotgun (WGS) entry which is preliminary data.</text>
</comment>
<dbReference type="OrthoDB" id="6915188at2"/>